<sequence>MIETDYSADRVLLAKALVISLKHIKQNSGCFCCKFSSSSQCTKDLDYSLKCEYGMIDGIISNAKRELEKGLNNAI</sequence>
<dbReference type="AlphaFoldDB" id="A0A9D1MZU7"/>
<accession>A0A9D1MZU7</accession>
<comment type="caution">
    <text evidence="1">The sequence shown here is derived from an EMBL/GenBank/DDBJ whole genome shotgun (WGS) entry which is preliminary data.</text>
</comment>
<dbReference type="Proteomes" id="UP000886748">
    <property type="component" value="Unassembled WGS sequence"/>
</dbReference>
<protein>
    <submittedName>
        <fullName evidence="1">Uncharacterized protein</fullName>
    </submittedName>
</protein>
<reference evidence="1" key="2">
    <citation type="journal article" date="2021" name="PeerJ">
        <title>Extensive microbial diversity within the chicken gut microbiome revealed by metagenomics and culture.</title>
        <authorList>
            <person name="Gilroy R."/>
            <person name="Ravi A."/>
            <person name="Getino M."/>
            <person name="Pursley I."/>
            <person name="Horton D.L."/>
            <person name="Alikhan N.F."/>
            <person name="Baker D."/>
            <person name="Gharbi K."/>
            <person name="Hall N."/>
            <person name="Watson M."/>
            <person name="Adriaenssens E.M."/>
            <person name="Foster-Nyarko E."/>
            <person name="Jarju S."/>
            <person name="Secka A."/>
            <person name="Antonio M."/>
            <person name="Oren A."/>
            <person name="Chaudhuri R.R."/>
            <person name="La Ragione R."/>
            <person name="Hildebrand F."/>
            <person name="Pallen M.J."/>
        </authorList>
    </citation>
    <scope>NUCLEOTIDE SEQUENCE</scope>
    <source>
        <strain evidence="1">CHK154-7741</strain>
    </source>
</reference>
<dbReference type="EMBL" id="DVOD01000027">
    <property type="protein sequence ID" value="HIU92210.1"/>
    <property type="molecule type" value="Genomic_DNA"/>
</dbReference>
<reference evidence="1" key="1">
    <citation type="submission" date="2020-10" db="EMBL/GenBank/DDBJ databases">
        <authorList>
            <person name="Gilroy R."/>
        </authorList>
    </citation>
    <scope>NUCLEOTIDE SEQUENCE</scope>
    <source>
        <strain evidence="1">CHK154-7741</strain>
    </source>
</reference>
<evidence type="ECO:0000313" key="1">
    <source>
        <dbReference type="EMBL" id="HIU92210.1"/>
    </source>
</evidence>
<name>A0A9D1MZU7_9CLOT</name>
<gene>
    <name evidence="1" type="ORF">IAD26_03635</name>
</gene>
<proteinExistence type="predicted"/>
<organism evidence="1 2">
    <name type="scientific">Candidatus Limenecus avicola</name>
    <dbReference type="NCBI Taxonomy" id="2840847"/>
    <lineage>
        <taxon>Bacteria</taxon>
        <taxon>Bacillati</taxon>
        <taxon>Bacillota</taxon>
        <taxon>Clostridia</taxon>
        <taxon>Eubacteriales</taxon>
        <taxon>Clostridiaceae</taxon>
        <taxon>Clostridiaceae incertae sedis</taxon>
        <taxon>Candidatus Limenecus</taxon>
    </lineage>
</organism>
<evidence type="ECO:0000313" key="2">
    <source>
        <dbReference type="Proteomes" id="UP000886748"/>
    </source>
</evidence>